<accession>A0A232FGH8</accession>
<evidence type="ECO:0000256" key="10">
    <source>
        <dbReference type="RuleBase" id="RU004262"/>
    </source>
</evidence>
<evidence type="ECO:0000313" key="14">
    <source>
        <dbReference type="Proteomes" id="UP000215335"/>
    </source>
</evidence>
<dbReference type="InterPro" id="IPR029058">
    <property type="entry name" value="AB_hydrolase_fold"/>
</dbReference>
<keyword evidence="11" id="KW-0472">Membrane</keyword>
<evidence type="ECO:0000256" key="9">
    <source>
        <dbReference type="PIRSR" id="PIRSR000865-2"/>
    </source>
</evidence>
<evidence type="ECO:0000256" key="5">
    <source>
        <dbReference type="ARBA" id="ARBA00022525"/>
    </source>
</evidence>
<keyword evidence="9" id="KW-0479">Metal-binding</keyword>
<keyword evidence="5" id="KW-0964">Secreted</keyword>
<keyword evidence="6" id="KW-0378">Hydrolase</keyword>
<evidence type="ECO:0000313" key="13">
    <source>
        <dbReference type="EMBL" id="OXU29802.1"/>
    </source>
</evidence>
<gene>
    <name evidence="13" type="ORF">TSAR_007164</name>
</gene>
<evidence type="ECO:0000256" key="3">
    <source>
        <dbReference type="ARBA" id="ARBA00010701"/>
    </source>
</evidence>
<evidence type="ECO:0000256" key="4">
    <source>
        <dbReference type="ARBA" id="ARBA00013179"/>
    </source>
</evidence>
<feature type="transmembrane region" description="Helical" evidence="11">
    <location>
        <begin position="23"/>
        <end position="41"/>
    </location>
</feature>
<dbReference type="AlphaFoldDB" id="A0A232FGH8"/>
<dbReference type="Pfam" id="PF00151">
    <property type="entry name" value="Lipase"/>
    <property type="match status" value="1"/>
</dbReference>
<feature type="domain" description="Lipase" evidence="12">
    <location>
        <begin position="93"/>
        <end position="393"/>
    </location>
</feature>
<feature type="active site" description="Charge relay system" evidence="8">
    <location>
        <position position="330"/>
    </location>
</feature>
<evidence type="ECO:0000259" key="12">
    <source>
        <dbReference type="Pfam" id="PF00151"/>
    </source>
</evidence>
<evidence type="ECO:0000256" key="8">
    <source>
        <dbReference type="PIRSR" id="PIRSR000865-1"/>
    </source>
</evidence>
<dbReference type="GO" id="GO:0046872">
    <property type="term" value="F:metal ion binding"/>
    <property type="evidence" value="ECO:0007669"/>
    <property type="project" value="UniProtKB-KW"/>
</dbReference>
<keyword evidence="9" id="KW-0106">Calcium</keyword>
<dbReference type="SUPFAM" id="SSF53474">
    <property type="entry name" value="alpha/beta-Hydrolases"/>
    <property type="match status" value="1"/>
</dbReference>
<dbReference type="GO" id="GO:0008970">
    <property type="term" value="F:phospholipase A1 activity"/>
    <property type="evidence" value="ECO:0007669"/>
    <property type="project" value="UniProtKB-EC"/>
</dbReference>
<dbReference type="PIRSF" id="PIRSF000865">
    <property type="entry name" value="Lipoprotein_lipase_LIPH"/>
    <property type="match status" value="1"/>
</dbReference>
<dbReference type="PANTHER" id="PTHR11610:SF178">
    <property type="entry name" value="LIPASE MEMBER H-A-LIKE PROTEIN"/>
    <property type="match status" value="1"/>
</dbReference>
<keyword evidence="11" id="KW-1133">Transmembrane helix</keyword>
<proteinExistence type="inferred from homology"/>
<reference evidence="13 14" key="1">
    <citation type="journal article" date="2017" name="Curr. Biol.">
        <title>The Evolution of Venom by Co-option of Single-Copy Genes.</title>
        <authorList>
            <person name="Martinson E.O."/>
            <person name="Mrinalini"/>
            <person name="Kelkar Y.D."/>
            <person name="Chang C.H."/>
            <person name="Werren J.H."/>
        </authorList>
    </citation>
    <scope>NUCLEOTIDE SEQUENCE [LARGE SCALE GENOMIC DNA]</scope>
    <source>
        <strain evidence="13 14">Alberta</strain>
        <tissue evidence="13">Whole body</tissue>
    </source>
</reference>
<dbReference type="InterPro" id="IPR013818">
    <property type="entry name" value="Lipase"/>
</dbReference>
<keyword evidence="11" id="KW-0812">Transmembrane</keyword>
<keyword evidence="14" id="KW-1185">Reference proteome</keyword>
<dbReference type="EMBL" id="NNAY01000238">
    <property type="protein sequence ID" value="OXU29802.1"/>
    <property type="molecule type" value="Genomic_DNA"/>
</dbReference>
<evidence type="ECO:0000256" key="1">
    <source>
        <dbReference type="ARBA" id="ARBA00000111"/>
    </source>
</evidence>
<dbReference type="PANTHER" id="PTHR11610">
    <property type="entry name" value="LIPASE"/>
    <property type="match status" value="1"/>
</dbReference>
<evidence type="ECO:0000256" key="6">
    <source>
        <dbReference type="ARBA" id="ARBA00022801"/>
    </source>
</evidence>
<feature type="active site" description="Nucleophile" evidence="8">
    <location>
        <position position="220"/>
    </location>
</feature>
<feature type="binding site" evidence="9">
    <location>
        <position position="265"/>
    </location>
    <ligand>
        <name>Ca(2+)</name>
        <dbReference type="ChEBI" id="CHEBI:29108"/>
    </ligand>
</feature>
<dbReference type="GO" id="GO:0005615">
    <property type="term" value="C:extracellular space"/>
    <property type="evidence" value="ECO:0007669"/>
    <property type="project" value="TreeGrafter"/>
</dbReference>
<comment type="caution">
    <text evidence="13">The sequence shown here is derived from an EMBL/GenBank/DDBJ whole genome shotgun (WGS) entry which is preliminary data.</text>
</comment>
<dbReference type="Gene3D" id="3.40.50.1820">
    <property type="entry name" value="alpha/beta hydrolase"/>
    <property type="match status" value="1"/>
</dbReference>
<sequence length="448" mass="51713">MYTTRSQTNLIYMWTLLRKDHSIFNQAIFVFFYIINFNSFLHLRKIMNFILLILLNVLVFKHVTAEETVTNLTCPEFKNIVIGSFFYAFSSNQAYKAADFYLATEDSIDGVKIGENDWEPLNSKAFNLSRKTYFVIHGYRADHIKDWIRDLKRKLLLTNDINLLILDWSSKSWNYVTAVQRTYLVAKDIVKFLEDMKEKVSELKESSQISWNNLYFIGHSLGAHISGQAGRLLRDKSNFFKVERITGLDPAQPCFLQTDYSMKLDKSDADFVDVIHTQTGNGMNGINGLGLQESIGHIDFYVNGGALQPECETVTSYLHTTRIQKMICSHDLANIFYLESLNKSGLDNCKFSGYSWNGSYENALHILNRVDRENYCSDCPEMGINAINYQKSHGKYLVILPLQKPYCKFQNNDKMLVQKGLEELKIKTALFHDSNYSPEDLFEKLSEV</sequence>
<protein>
    <recommendedName>
        <fullName evidence="4">phospholipase A1</fullName>
        <ecNumber evidence="4">3.1.1.32</ecNumber>
    </recommendedName>
</protein>
<comment type="similarity">
    <text evidence="3 10">Belongs to the AB hydrolase superfamily. Lipase family.</text>
</comment>
<comment type="catalytic activity">
    <reaction evidence="1">
        <text>a 1,2-diacyl-sn-glycero-3-phosphocholine + H2O = a 2-acyl-sn-glycero-3-phosphocholine + a fatty acid + H(+)</text>
        <dbReference type="Rhea" id="RHEA:18689"/>
        <dbReference type="ChEBI" id="CHEBI:15377"/>
        <dbReference type="ChEBI" id="CHEBI:15378"/>
        <dbReference type="ChEBI" id="CHEBI:28868"/>
        <dbReference type="ChEBI" id="CHEBI:57643"/>
        <dbReference type="ChEBI" id="CHEBI:57875"/>
        <dbReference type="EC" id="3.1.1.32"/>
    </reaction>
</comment>
<evidence type="ECO:0000256" key="2">
    <source>
        <dbReference type="ARBA" id="ARBA00004613"/>
    </source>
</evidence>
<evidence type="ECO:0000256" key="11">
    <source>
        <dbReference type="SAM" id="Phobius"/>
    </source>
</evidence>
<dbReference type="Proteomes" id="UP000215335">
    <property type="component" value="Unassembled WGS sequence"/>
</dbReference>
<organism evidence="13 14">
    <name type="scientific">Trichomalopsis sarcophagae</name>
    <dbReference type="NCBI Taxonomy" id="543379"/>
    <lineage>
        <taxon>Eukaryota</taxon>
        <taxon>Metazoa</taxon>
        <taxon>Ecdysozoa</taxon>
        <taxon>Arthropoda</taxon>
        <taxon>Hexapoda</taxon>
        <taxon>Insecta</taxon>
        <taxon>Pterygota</taxon>
        <taxon>Neoptera</taxon>
        <taxon>Endopterygota</taxon>
        <taxon>Hymenoptera</taxon>
        <taxon>Apocrita</taxon>
        <taxon>Proctotrupomorpha</taxon>
        <taxon>Chalcidoidea</taxon>
        <taxon>Pteromalidae</taxon>
        <taxon>Pteromalinae</taxon>
        <taxon>Trichomalopsis</taxon>
    </lineage>
</organism>
<dbReference type="PRINTS" id="PR00821">
    <property type="entry name" value="TAGLIPASE"/>
</dbReference>
<feature type="binding site" evidence="9">
    <location>
        <position position="268"/>
    </location>
    <ligand>
        <name>Ca(2+)</name>
        <dbReference type="ChEBI" id="CHEBI:29108"/>
    </ligand>
</feature>
<dbReference type="OrthoDB" id="199913at2759"/>
<dbReference type="EC" id="3.1.1.32" evidence="4"/>
<feature type="active site" description="Charge relay system" evidence="8">
    <location>
        <position position="249"/>
    </location>
</feature>
<evidence type="ECO:0000256" key="7">
    <source>
        <dbReference type="ARBA" id="ARBA00023157"/>
    </source>
</evidence>
<comment type="subcellular location">
    <subcellularLocation>
        <location evidence="2">Secreted</location>
    </subcellularLocation>
</comment>
<dbReference type="InterPro" id="IPR016272">
    <property type="entry name" value="Lipase_LIPH"/>
</dbReference>
<name>A0A232FGH8_9HYME</name>
<dbReference type="GO" id="GO:0016042">
    <property type="term" value="P:lipid catabolic process"/>
    <property type="evidence" value="ECO:0007669"/>
    <property type="project" value="TreeGrafter"/>
</dbReference>
<dbReference type="InterPro" id="IPR000734">
    <property type="entry name" value="TAG_lipase"/>
</dbReference>
<keyword evidence="7" id="KW-1015">Disulfide bond</keyword>